<evidence type="ECO:0000256" key="1">
    <source>
        <dbReference type="SAM" id="MobiDB-lite"/>
    </source>
</evidence>
<dbReference type="AlphaFoldDB" id="A0AAV2GDF7"/>
<evidence type="ECO:0000313" key="3">
    <source>
        <dbReference type="Proteomes" id="UP001497516"/>
    </source>
</evidence>
<sequence>MARRTNSPTPPPLIQGKILAAVRTKPKPVEAAEVPPDADFEIVMIPNYNSPPLSPTLRLPSWYVLAEKAAAEAKERSREGKQQQGVKKEEVN</sequence>
<accession>A0AAV2GDF7</accession>
<keyword evidence="3" id="KW-1185">Reference proteome</keyword>
<name>A0AAV2GDF7_9ROSI</name>
<protein>
    <submittedName>
        <fullName evidence="2">Uncharacterized protein</fullName>
    </submittedName>
</protein>
<dbReference type="Proteomes" id="UP001497516">
    <property type="component" value="Chromosome 8"/>
</dbReference>
<organism evidence="2 3">
    <name type="scientific">Linum trigynum</name>
    <dbReference type="NCBI Taxonomy" id="586398"/>
    <lineage>
        <taxon>Eukaryota</taxon>
        <taxon>Viridiplantae</taxon>
        <taxon>Streptophyta</taxon>
        <taxon>Embryophyta</taxon>
        <taxon>Tracheophyta</taxon>
        <taxon>Spermatophyta</taxon>
        <taxon>Magnoliopsida</taxon>
        <taxon>eudicotyledons</taxon>
        <taxon>Gunneridae</taxon>
        <taxon>Pentapetalae</taxon>
        <taxon>rosids</taxon>
        <taxon>fabids</taxon>
        <taxon>Malpighiales</taxon>
        <taxon>Linaceae</taxon>
        <taxon>Linum</taxon>
    </lineage>
</organism>
<gene>
    <name evidence="2" type="ORF">LTRI10_LOCUS48308</name>
</gene>
<proteinExistence type="predicted"/>
<feature type="region of interest" description="Disordered" evidence="1">
    <location>
        <begin position="70"/>
        <end position="92"/>
    </location>
</feature>
<evidence type="ECO:0000313" key="2">
    <source>
        <dbReference type="EMBL" id="CAL1408738.1"/>
    </source>
</evidence>
<dbReference type="EMBL" id="OZ034821">
    <property type="protein sequence ID" value="CAL1408738.1"/>
    <property type="molecule type" value="Genomic_DNA"/>
</dbReference>
<reference evidence="2 3" key="1">
    <citation type="submission" date="2024-04" db="EMBL/GenBank/DDBJ databases">
        <authorList>
            <person name="Fracassetti M."/>
        </authorList>
    </citation>
    <scope>NUCLEOTIDE SEQUENCE [LARGE SCALE GENOMIC DNA]</scope>
</reference>